<sequence length="27" mass="3278">MYLENCFDVSPLYMLLRPYLCRPVVQN</sequence>
<organism evidence="1">
    <name type="scientific">Zea mays</name>
    <name type="common">Maize</name>
    <dbReference type="NCBI Taxonomy" id="4577"/>
    <lineage>
        <taxon>Eukaryota</taxon>
        <taxon>Viridiplantae</taxon>
        <taxon>Streptophyta</taxon>
        <taxon>Embryophyta</taxon>
        <taxon>Tracheophyta</taxon>
        <taxon>Spermatophyta</taxon>
        <taxon>Magnoliopsida</taxon>
        <taxon>Liliopsida</taxon>
        <taxon>Poales</taxon>
        <taxon>Poaceae</taxon>
        <taxon>PACMAD clade</taxon>
        <taxon>Panicoideae</taxon>
        <taxon>Andropogonodae</taxon>
        <taxon>Andropogoneae</taxon>
        <taxon>Tripsacinae</taxon>
        <taxon>Zea</taxon>
    </lineage>
</organism>
<reference evidence="1" key="2">
    <citation type="submission" date="2012-06" db="EMBL/GenBank/DDBJ databases">
        <authorList>
            <person name="Yu Y."/>
            <person name="Currie J."/>
            <person name="Lomeli R."/>
            <person name="Angelova A."/>
            <person name="Collura K."/>
            <person name="Wissotski M."/>
            <person name="Campos D."/>
            <person name="Kudrna D."/>
            <person name="Golser W."/>
            <person name="Ashely E."/>
            <person name="Descour A."/>
            <person name="Fernandes J."/>
            <person name="Soderlund C."/>
            <person name="Walbot V."/>
        </authorList>
    </citation>
    <scope>NUCLEOTIDE SEQUENCE</scope>
    <source>
        <strain evidence="1">B73</strain>
    </source>
</reference>
<reference evidence="1" key="1">
    <citation type="journal article" date="2009" name="PLoS Genet.">
        <title>Sequencing, mapping, and analysis of 27,455 maize full-length cDNAs.</title>
        <authorList>
            <person name="Soderlund C."/>
            <person name="Descour A."/>
            <person name="Kudrna D."/>
            <person name="Bomhoff M."/>
            <person name="Boyd L."/>
            <person name="Currie J."/>
            <person name="Angelova A."/>
            <person name="Collura K."/>
            <person name="Wissotski M."/>
            <person name="Ashley E."/>
            <person name="Morrow D."/>
            <person name="Fernandes J."/>
            <person name="Walbot V."/>
            <person name="Yu Y."/>
        </authorList>
    </citation>
    <scope>NUCLEOTIDE SEQUENCE</scope>
    <source>
        <strain evidence="1">B73</strain>
    </source>
</reference>
<name>C4J8H6_MAIZE</name>
<evidence type="ECO:0000313" key="1">
    <source>
        <dbReference type="EMBL" id="ACR37476.1"/>
    </source>
</evidence>
<dbReference type="AlphaFoldDB" id="C4J8H6"/>
<protein>
    <submittedName>
        <fullName evidence="1">Uncharacterized protein</fullName>
    </submittedName>
</protein>
<accession>C4J8H6</accession>
<dbReference type="EMBL" id="BT087123">
    <property type="protein sequence ID" value="ACR37476.1"/>
    <property type="molecule type" value="mRNA"/>
</dbReference>
<proteinExistence type="evidence at transcript level"/>